<dbReference type="InterPro" id="IPR039136">
    <property type="entry name" value="NUFIP1-like"/>
</dbReference>
<dbReference type="Pfam" id="PF10453">
    <property type="entry name" value="NUFIP1"/>
    <property type="match status" value="1"/>
</dbReference>
<dbReference type="GO" id="GO:0008270">
    <property type="term" value="F:zinc ion binding"/>
    <property type="evidence" value="ECO:0007669"/>
    <property type="project" value="UniProtKB-KW"/>
</dbReference>
<evidence type="ECO:0000313" key="4">
    <source>
        <dbReference type="EMBL" id="KAL0101499.1"/>
    </source>
</evidence>
<evidence type="ECO:0000256" key="2">
    <source>
        <dbReference type="SAM" id="MobiDB-lite"/>
    </source>
</evidence>
<evidence type="ECO:0000259" key="3">
    <source>
        <dbReference type="PROSITE" id="PS50157"/>
    </source>
</evidence>
<dbReference type="GO" id="GO:0003723">
    <property type="term" value="F:RNA binding"/>
    <property type="evidence" value="ECO:0007669"/>
    <property type="project" value="InterPro"/>
</dbReference>
<name>A0AAW2ECT2_9HYME</name>
<keyword evidence="1" id="KW-0862">Zinc</keyword>
<organism evidence="4 5">
    <name type="scientific">Cardiocondyla obscurior</name>
    <dbReference type="NCBI Taxonomy" id="286306"/>
    <lineage>
        <taxon>Eukaryota</taxon>
        <taxon>Metazoa</taxon>
        <taxon>Ecdysozoa</taxon>
        <taxon>Arthropoda</taxon>
        <taxon>Hexapoda</taxon>
        <taxon>Insecta</taxon>
        <taxon>Pterygota</taxon>
        <taxon>Neoptera</taxon>
        <taxon>Endopterygota</taxon>
        <taxon>Hymenoptera</taxon>
        <taxon>Apocrita</taxon>
        <taxon>Aculeata</taxon>
        <taxon>Formicoidea</taxon>
        <taxon>Formicidae</taxon>
        <taxon>Myrmicinae</taxon>
        <taxon>Cardiocondyla</taxon>
    </lineage>
</organism>
<sequence>MSPLNRGPLMGSRLPPAGARQLPPPRFVGRMTPHGMPLRMLPPPPLLNPMFGPGGPRQRLPPPPPRSAGGVSRPNGMLPRFPGGPRARGMAPIVVSMGPRGAGLPRGPPMRPWPRGRVPPPPQMIPPMRFRYGAGNGNTKGKALGNSKKVKIEELELKKPWMTDEIRNEIQRKNKLYAKAKKNKDAVEWEEFKDLRNKVTRMIRDAKNEYLAKHPEQAHLYPDEEPYDQRDENYVSSDDDDASHYCEVCDRDFLSENDLAEHKSTHMLCGIDGCKFSAHPLLVEKHINMQHRTGLYQRMKDLSTPEDIEKWIMERKKKYPTEDNIKLHKAEELEKVQRGEIIKQNFNGYTKTKKNTVNTREKKRKPRRRRTRETSKSDVRTDETYRGLRPFPGIIILQEDGASCSDKLIAEIDSCEDINNISDEDDIPQASTLESPKLLVINSPALPTLVADYESEDSDEGPEEVPIKKIKTESQDNEIIESKIPEENSTKVEEEISNVQSHSDLGVESNNKSEDIFAKRPSKKNYEANPVIINNKNEKILNRYYNKLLEKLLSRSIQHERNLICQCVKYIIENNFFDSN</sequence>
<dbReference type="AlphaFoldDB" id="A0AAW2ECT2"/>
<protein>
    <recommendedName>
        <fullName evidence="3">C2H2-type domain-containing protein</fullName>
    </recommendedName>
</protein>
<proteinExistence type="predicted"/>
<keyword evidence="1" id="KW-0479">Metal-binding</keyword>
<feature type="region of interest" description="Disordered" evidence="2">
    <location>
        <begin position="347"/>
        <end position="380"/>
    </location>
</feature>
<keyword evidence="5" id="KW-1185">Reference proteome</keyword>
<evidence type="ECO:0000256" key="1">
    <source>
        <dbReference type="PROSITE-ProRule" id="PRU00042"/>
    </source>
</evidence>
<dbReference type="Proteomes" id="UP001430953">
    <property type="component" value="Unassembled WGS sequence"/>
</dbReference>
<dbReference type="GO" id="GO:0000492">
    <property type="term" value="P:box C/D snoRNP assembly"/>
    <property type="evidence" value="ECO:0007669"/>
    <property type="project" value="TreeGrafter"/>
</dbReference>
<dbReference type="PANTHER" id="PTHR13309">
    <property type="entry name" value="NUCLEAR FRAGILE X MENTAL RETARDATION PROTEIN INTERACTING PROTEIN 1"/>
    <property type="match status" value="1"/>
</dbReference>
<evidence type="ECO:0000313" key="5">
    <source>
        <dbReference type="Proteomes" id="UP001430953"/>
    </source>
</evidence>
<dbReference type="GO" id="GO:0005634">
    <property type="term" value="C:nucleus"/>
    <property type="evidence" value="ECO:0007669"/>
    <property type="project" value="TreeGrafter"/>
</dbReference>
<reference evidence="4 5" key="1">
    <citation type="submission" date="2023-03" db="EMBL/GenBank/DDBJ databases">
        <title>High recombination rates correlate with genetic variation in Cardiocondyla obscurior ants.</title>
        <authorList>
            <person name="Errbii M."/>
        </authorList>
    </citation>
    <scope>NUCLEOTIDE SEQUENCE [LARGE SCALE GENOMIC DNA]</scope>
    <source>
        <strain evidence="4">Alpha-2009</strain>
        <tissue evidence="4">Whole body</tissue>
    </source>
</reference>
<dbReference type="InterPro" id="IPR013087">
    <property type="entry name" value="Znf_C2H2_type"/>
</dbReference>
<feature type="domain" description="C2H2-type" evidence="3">
    <location>
        <begin position="244"/>
        <end position="266"/>
    </location>
</feature>
<feature type="compositionally biased region" description="Basic residues" evidence="2">
    <location>
        <begin position="361"/>
        <end position="371"/>
    </location>
</feature>
<dbReference type="PROSITE" id="PS50157">
    <property type="entry name" value="ZINC_FINGER_C2H2_2"/>
    <property type="match status" value="1"/>
</dbReference>
<comment type="caution">
    <text evidence="4">The sequence shown here is derived from an EMBL/GenBank/DDBJ whole genome shotgun (WGS) entry which is preliminary data.</text>
</comment>
<gene>
    <name evidence="4" type="ORF">PUN28_018967</name>
</gene>
<feature type="compositionally biased region" description="Polar residues" evidence="2">
    <location>
        <begin position="347"/>
        <end position="358"/>
    </location>
</feature>
<accession>A0AAW2ECT2</accession>
<keyword evidence="1" id="KW-0863">Zinc-finger</keyword>
<dbReference type="PROSITE" id="PS00028">
    <property type="entry name" value="ZINC_FINGER_C2H2_1"/>
    <property type="match status" value="1"/>
</dbReference>
<dbReference type="EMBL" id="JADYXP020000024">
    <property type="protein sequence ID" value="KAL0101499.1"/>
    <property type="molecule type" value="Genomic_DNA"/>
</dbReference>
<dbReference type="PANTHER" id="PTHR13309:SF0">
    <property type="entry name" value="FMR1-INTERACTING PROTEIN NUFIP1"/>
    <property type="match status" value="1"/>
</dbReference>
<feature type="region of interest" description="Disordered" evidence="2">
    <location>
        <begin position="1"/>
        <end position="76"/>
    </location>
</feature>
<dbReference type="InterPro" id="IPR019496">
    <property type="entry name" value="NUFIP1_cons_dom"/>
</dbReference>